<dbReference type="EMBL" id="LAZR01056200">
    <property type="protein sequence ID" value="KKK74692.1"/>
    <property type="molecule type" value="Genomic_DNA"/>
</dbReference>
<comment type="caution">
    <text evidence="2">The sequence shown here is derived from an EMBL/GenBank/DDBJ whole genome shotgun (WGS) entry which is preliminary data.</text>
</comment>
<sequence>QRELEPQAAGVPAVRERDPYDAFQQATKDDLVLPVRKLVQGVSRKADTTKAGQFWDEISDSYKPQMDVAIIWMKRERSMFPDDTLDSGPLCASNDAVKPREQVNVRGEATGPTCEVCAFSQWESAKDGRGQACQFSYGLLCYDLDDSEMFVLRVSGASRGDWKRYITRGQRQGTAAYAIITTIGSEQRKYPKGSAFAITFQAGTPLPEDTAEFMREKVMEYQQVALTEAQPEPEPEFDATPFE</sequence>
<protein>
    <submittedName>
        <fullName evidence="2">Uncharacterized protein</fullName>
    </submittedName>
</protein>
<gene>
    <name evidence="2" type="ORF">LCGC14_2881240</name>
</gene>
<feature type="region of interest" description="Disordered" evidence="1">
    <location>
        <begin position="1"/>
        <end position="21"/>
    </location>
</feature>
<reference evidence="2" key="1">
    <citation type="journal article" date="2015" name="Nature">
        <title>Complex archaea that bridge the gap between prokaryotes and eukaryotes.</title>
        <authorList>
            <person name="Spang A."/>
            <person name="Saw J.H."/>
            <person name="Jorgensen S.L."/>
            <person name="Zaremba-Niedzwiedzka K."/>
            <person name="Martijn J."/>
            <person name="Lind A.E."/>
            <person name="van Eijk R."/>
            <person name="Schleper C."/>
            <person name="Guy L."/>
            <person name="Ettema T.J."/>
        </authorList>
    </citation>
    <scope>NUCLEOTIDE SEQUENCE</scope>
</reference>
<evidence type="ECO:0000256" key="1">
    <source>
        <dbReference type="SAM" id="MobiDB-lite"/>
    </source>
</evidence>
<feature type="non-terminal residue" evidence="2">
    <location>
        <position position="1"/>
    </location>
</feature>
<organism evidence="2">
    <name type="scientific">marine sediment metagenome</name>
    <dbReference type="NCBI Taxonomy" id="412755"/>
    <lineage>
        <taxon>unclassified sequences</taxon>
        <taxon>metagenomes</taxon>
        <taxon>ecological metagenomes</taxon>
    </lineage>
</organism>
<name>A0A0F8Y003_9ZZZZ</name>
<proteinExistence type="predicted"/>
<evidence type="ECO:0000313" key="2">
    <source>
        <dbReference type="EMBL" id="KKK74692.1"/>
    </source>
</evidence>
<accession>A0A0F8Y003</accession>
<dbReference type="AlphaFoldDB" id="A0A0F8Y003"/>